<reference evidence="2" key="1">
    <citation type="journal article" date="2014" name="Front. Microbiol.">
        <title>High frequency of phylogenetically diverse reductive dehalogenase-homologous genes in deep subseafloor sedimentary metagenomes.</title>
        <authorList>
            <person name="Kawai M."/>
            <person name="Futagami T."/>
            <person name="Toyoda A."/>
            <person name="Takaki Y."/>
            <person name="Nishi S."/>
            <person name="Hori S."/>
            <person name="Arai W."/>
            <person name="Tsubouchi T."/>
            <person name="Morono Y."/>
            <person name="Uchiyama I."/>
            <person name="Ito T."/>
            <person name="Fujiyama A."/>
            <person name="Inagaki F."/>
            <person name="Takami H."/>
        </authorList>
    </citation>
    <scope>NUCLEOTIDE SEQUENCE</scope>
    <source>
        <strain evidence="2">Expedition CK06-06</strain>
    </source>
</reference>
<evidence type="ECO:0000313" key="2">
    <source>
        <dbReference type="EMBL" id="GAG45502.1"/>
    </source>
</evidence>
<dbReference type="PANTHER" id="PTHR43507:SF1">
    <property type="entry name" value="NADH-UBIQUINONE OXIDOREDUCTASE CHAIN 4"/>
    <property type="match status" value="1"/>
</dbReference>
<dbReference type="GO" id="GO:0042773">
    <property type="term" value="P:ATP synthesis coupled electron transport"/>
    <property type="evidence" value="ECO:0007669"/>
    <property type="project" value="InterPro"/>
</dbReference>
<dbReference type="GO" id="GO:0003954">
    <property type="term" value="F:NADH dehydrogenase activity"/>
    <property type="evidence" value="ECO:0007669"/>
    <property type="project" value="TreeGrafter"/>
</dbReference>
<dbReference type="PANTHER" id="PTHR43507">
    <property type="entry name" value="NADH-UBIQUINONE OXIDOREDUCTASE CHAIN 4"/>
    <property type="match status" value="1"/>
</dbReference>
<dbReference type="GO" id="GO:0008137">
    <property type="term" value="F:NADH dehydrogenase (ubiquinone) activity"/>
    <property type="evidence" value="ECO:0007669"/>
    <property type="project" value="InterPro"/>
</dbReference>
<name>X0YE37_9ZZZZ</name>
<keyword evidence="1" id="KW-1133">Transmembrane helix</keyword>
<proteinExistence type="predicted"/>
<feature type="transmembrane region" description="Helical" evidence="1">
    <location>
        <begin position="37"/>
        <end position="56"/>
    </location>
</feature>
<feature type="transmembrane region" description="Helical" evidence="1">
    <location>
        <begin position="86"/>
        <end position="106"/>
    </location>
</feature>
<dbReference type="AlphaFoldDB" id="X0YE37"/>
<gene>
    <name evidence="2" type="ORF">S01H1_81824</name>
</gene>
<dbReference type="GO" id="GO:0015990">
    <property type="term" value="P:electron transport coupled proton transport"/>
    <property type="evidence" value="ECO:0007669"/>
    <property type="project" value="TreeGrafter"/>
</dbReference>
<dbReference type="EMBL" id="BARS01055420">
    <property type="protein sequence ID" value="GAG45502.1"/>
    <property type="molecule type" value="Genomic_DNA"/>
</dbReference>
<organism evidence="2">
    <name type="scientific">marine sediment metagenome</name>
    <dbReference type="NCBI Taxonomy" id="412755"/>
    <lineage>
        <taxon>unclassified sequences</taxon>
        <taxon>metagenomes</taxon>
        <taxon>ecological metagenomes</taxon>
    </lineage>
</organism>
<evidence type="ECO:0008006" key="3">
    <source>
        <dbReference type="Google" id="ProtNLM"/>
    </source>
</evidence>
<keyword evidence="1" id="KW-0472">Membrane</keyword>
<evidence type="ECO:0000256" key="1">
    <source>
        <dbReference type="SAM" id="Phobius"/>
    </source>
</evidence>
<keyword evidence="1" id="KW-0812">Transmembrane</keyword>
<dbReference type="GO" id="GO:0048039">
    <property type="term" value="F:ubiquinone binding"/>
    <property type="evidence" value="ECO:0007669"/>
    <property type="project" value="TreeGrafter"/>
</dbReference>
<feature type="non-terminal residue" evidence="2">
    <location>
        <position position="129"/>
    </location>
</feature>
<comment type="caution">
    <text evidence="2">The sequence shown here is derived from an EMBL/GenBank/DDBJ whole genome shotgun (WGS) entry which is preliminary data.</text>
</comment>
<dbReference type="InterPro" id="IPR003918">
    <property type="entry name" value="NADH_UbQ_OxRdtase"/>
</dbReference>
<accession>X0YE37</accession>
<feature type="transmembrane region" description="Helical" evidence="1">
    <location>
        <begin position="6"/>
        <end position="25"/>
    </location>
</feature>
<sequence>MEFADIHPLSLIIFLPAVGALLIALIPRLDAGAIKRLAAVFTFLSFAVSVALFALWDRGDSGVQFVEKLEWIPQIGVHYFLGVDGLNLPMVIMTTFLGFIAVLVSWKINLRPKEYFAYLLILESSILGV</sequence>
<protein>
    <recommendedName>
        <fullName evidence="3">NADH:quinone oxidoreductase/Mrp antiporter membrane subunit domain-containing protein</fullName>
    </recommendedName>
</protein>